<dbReference type="GO" id="GO:0016757">
    <property type="term" value="F:glycosyltransferase activity"/>
    <property type="evidence" value="ECO:0007669"/>
    <property type="project" value="UniProtKB-KW"/>
</dbReference>
<keyword evidence="4 7" id="KW-0812">Transmembrane</keyword>
<dbReference type="Pfam" id="PF00535">
    <property type="entry name" value="Glycos_transf_2"/>
    <property type="match status" value="1"/>
</dbReference>
<proteinExistence type="predicted"/>
<dbReference type="AlphaFoldDB" id="A0A8J6XVZ6"/>
<evidence type="ECO:0000256" key="5">
    <source>
        <dbReference type="ARBA" id="ARBA00022989"/>
    </source>
</evidence>
<dbReference type="EMBL" id="JACXWD010000045">
    <property type="protein sequence ID" value="MBD3868838.1"/>
    <property type="molecule type" value="Genomic_DNA"/>
</dbReference>
<reference evidence="9 10" key="1">
    <citation type="submission" date="2020-08" db="EMBL/GenBank/DDBJ databases">
        <title>Acidobacteriota in marine sediments use diverse sulfur dissimilation pathways.</title>
        <authorList>
            <person name="Wasmund K."/>
        </authorList>
    </citation>
    <scope>NUCLEOTIDE SEQUENCE [LARGE SCALE GENOMIC DNA]</scope>
    <source>
        <strain evidence="9">MAG AM4</strain>
    </source>
</reference>
<accession>A0A8J6XVZ6</accession>
<comment type="caution">
    <text evidence="9">The sequence shown here is derived from an EMBL/GenBank/DDBJ whole genome shotgun (WGS) entry which is preliminary data.</text>
</comment>
<dbReference type="InterPro" id="IPR001173">
    <property type="entry name" value="Glyco_trans_2-like"/>
</dbReference>
<dbReference type="PANTHER" id="PTHR48090">
    <property type="entry name" value="UNDECAPRENYL-PHOSPHATE 4-DEOXY-4-FORMAMIDO-L-ARABINOSE TRANSFERASE-RELATED"/>
    <property type="match status" value="1"/>
</dbReference>
<dbReference type="SUPFAM" id="SSF53448">
    <property type="entry name" value="Nucleotide-diphospho-sugar transferases"/>
    <property type="match status" value="1"/>
</dbReference>
<keyword evidence="6 7" id="KW-0472">Membrane</keyword>
<evidence type="ECO:0000256" key="7">
    <source>
        <dbReference type="SAM" id="Phobius"/>
    </source>
</evidence>
<feature type="domain" description="Glycosyltransferase 2-like" evidence="8">
    <location>
        <begin position="12"/>
        <end position="158"/>
    </location>
</feature>
<dbReference type="PANTHER" id="PTHR48090:SF1">
    <property type="entry name" value="PROPHAGE BACTOPRENOL GLUCOSYL TRANSFERASE HOMOLOG"/>
    <property type="match status" value="1"/>
</dbReference>
<keyword evidence="2" id="KW-0328">Glycosyltransferase</keyword>
<name>A0A8J6XVZ6_9BACT</name>
<evidence type="ECO:0000313" key="9">
    <source>
        <dbReference type="EMBL" id="MBD3868838.1"/>
    </source>
</evidence>
<dbReference type="Gene3D" id="3.90.550.10">
    <property type="entry name" value="Spore Coat Polysaccharide Biosynthesis Protein SpsA, Chain A"/>
    <property type="match status" value="1"/>
</dbReference>
<evidence type="ECO:0000256" key="3">
    <source>
        <dbReference type="ARBA" id="ARBA00022679"/>
    </source>
</evidence>
<evidence type="ECO:0000256" key="6">
    <source>
        <dbReference type="ARBA" id="ARBA00023136"/>
    </source>
</evidence>
<sequence>MQTRSDRNPFFSVVVPLFREEEHLEEVVTRIRQAIDPLQLSWELILVDDGSPDGTWQSISRLSGMHSNLHGIRLSRNFGKEAALCAGLERATGDAVVIMDGDLQHPPDLIPEMVGLWRDGGAEVVEAVKDDRGRESLLNRLGSRLFYAILNLLAGYDLKDTSDFKLLDRRVVQAWLTMGERNLFFRGMVAWLGFSRAEVRFCVPDRVAGTTGFSLFRLVRLAITAIASFSSISLHAVTLVGGIFLLFAAALGVQTLVNKASGEAVSGFTTVILLQLIIGSMVMISLGIIGEYIARIFKEVKQRPRYLISDETDTTGDR</sequence>
<evidence type="ECO:0000256" key="4">
    <source>
        <dbReference type="ARBA" id="ARBA00022692"/>
    </source>
</evidence>
<feature type="transmembrane region" description="Helical" evidence="7">
    <location>
        <begin position="221"/>
        <end position="251"/>
    </location>
</feature>
<keyword evidence="5 7" id="KW-1133">Transmembrane helix</keyword>
<dbReference type="Proteomes" id="UP000648239">
    <property type="component" value="Unassembled WGS sequence"/>
</dbReference>
<evidence type="ECO:0000256" key="2">
    <source>
        <dbReference type="ARBA" id="ARBA00022676"/>
    </source>
</evidence>
<organism evidence="9 10">
    <name type="scientific">Candidatus Polarisedimenticola svalbardensis</name>
    <dbReference type="NCBI Taxonomy" id="2886004"/>
    <lineage>
        <taxon>Bacteria</taxon>
        <taxon>Pseudomonadati</taxon>
        <taxon>Acidobacteriota</taxon>
        <taxon>Candidatus Polarisedimenticolia</taxon>
        <taxon>Candidatus Polarisedimenticolales</taxon>
        <taxon>Candidatus Polarisedimenticolaceae</taxon>
        <taxon>Candidatus Polarisedimenticola</taxon>
    </lineage>
</organism>
<evidence type="ECO:0000259" key="8">
    <source>
        <dbReference type="Pfam" id="PF00535"/>
    </source>
</evidence>
<evidence type="ECO:0000313" key="10">
    <source>
        <dbReference type="Proteomes" id="UP000648239"/>
    </source>
</evidence>
<dbReference type="CDD" id="cd04187">
    <property type="entry name" value="DPM1_like_bac"/>
    <property type="match status" value="1"/>
</dbReference>
<dbReference type="InterPro" id="IPR029044">
    <property type="entry name" value="Nucleotide-diphossugar_trans"/>
</dbReference>
<protein>
    <submittedName>
        <fullName evidence="9">Glycosyltransferase family 2 protein</fullName>
    </submittedName>
</protein>
<dbReference type="GO" id="GO:0005886">
    <property type="term" value="C:plasma membrane"/>
    <property type="evidence" value="ECO:0007669"/>
    <property type="project" value="TreeGrafter"/>
</dbReference>
<comment type="subcellular location">
    <subcellularLocation>
        <location evidence="1">Membrane</location>
        <topology evidence="1">Multi-pass membrane protein</topology>
    </subcellularLocation>
</comment>
<feature type="transmembrane region" description="Helical" evidence="7">
    <location>
        <begin position="271"/>
        <end position="294"/>
    </location>
</feature>
<dbReference type="InterPro" id="IPR050256">
    <property type="entry name" value="Glycosyltransferase_2"/>
</dbReference>
<gene>
    <name evidence="9" type="ORF">IFK94_11990</name>
</gene>
<evidence type="ECO:0000256" key="1">
    <source>
        <dbReference type="ARBA" id="ARBA00004141"/>
    </source>
</evidence>
<keyword evidence="3" id="KW-0808">Transferase</keyword>